<gene>
    <name evidence="2" type="ORF">C0J27_03570</name>
</gene>
<dbReference type="AlphaFoldDB" id="A0A345ZBY3"/>
<dbReference type="Proteomes" id="UP000254834">
    <property type="component" value="Chromosome"/>
</dbReference>
<organism evidence="2 3">
    <name type="scientific">Candidatus Chromulinivorax destructor</name>
    <dbReference type="NCBI Taxonomy" id="2066483"/>
    <lineage>
        <taxon>Bacteria</taxon>
        <taxon>Candidatus Babelota</taxon>
        <taxon>Candidatus Babeliae</taxon>
        <taxon>Candidatus Babeliales</taxon>
        <taxon>Candidatus Chromulinivoraceae</taxon>
        <taxon>Candidatus Chromulinivorax</taxon>
    </lineage>
</organism>
<dbReference type="EMBL" id="CP025544">
    <property type="protein sequence ID" value="AXK60800.1"/>
    <property type="molecule type" value="Genomic_DNA"/>
</dbReference>
<sequence>MKNSIGQIISGSLSEGFVMRFSSQTDIETIKSGKFVCIQGLSHRFFSIITDLMLETAHPEILQFPPDEGEGLLKELLTTNSMYATAQLKPMLMLNSLNHISPVKTVPHHFASVYEATRKDIETIFGDEKDVSNNYFNIGNPLDMDAPVCLNLHNLAERSNGVFGKTGTGKTFITRLILAGLIKSNKATCLIFDMHSEYGLEARQEGSGTFVKGLKTLFPSKIAIFSIDPVATQRRGTAPDVAVKIPYQDIHVEDIMSLQQELNLHATATEAAYLLHGKYKKDWLAVLLSKGINAKELAEEIGAHPESIAALYRKLKHIEKYSFFTPDPVPSVTDTIIEYLDKRKSIIFEFGNYSSTFCYLLVANIITRRIHSSYIQKTERFLGTKKPELEPSKLMIVIEEAHKFLNPTAASQTIFGTIAREMRKYYVSLFIIDQRPSGIDPEILSQVGTKVIAQLSDEKDVQAVLSGSAQANTLKTVLNSLDTKKQALVIGHAVRMPIVIETRTYDQIFYKAMQLDASINIENDLF</sequence>
<dbReference type="Gene3D" id="3.40.50.300">
    <property type="entry name" value="P-loop containing nucleotide triphosphate hydrolases"/>
    <property type="match status" value="2"/>
</dbReference>
<name>A0A345ZBY3_9BACT</name>
<keyword evidence="3" id="KW-1185">Reference proteome</keyword>
<evidence type="ECO:0000313" key="3">
    <source>
        <dbReference type="Proteomes" id="UP000254834"/>
    </source>
</evidence>
<dbReference type="Pfam" id="PF01935">
    <property type="entry name" value="DUF87"/>
    <property type="match status" value="1"/>
</dbReference>
<protein>
    <submittedName>
        <fullName evidence="2">ATPase</fullName>
    </submittedName>
</protein>
<feature type="domain" description="Helicase HerA central" evidence="1">
    <location>
        <begin position="137"/>
        <end position="370"/>
    </location>
</feature>
<dbReference type="OrthoDB" id="9806951at2"/>
<dbReference type="InterPro" id="IPR002789">
    <property type="entry name" value="HerA_central"/>
</dbReference>
<dbReference type="PANTHER" id="PTHR42957">
    <property type="entry name" value="HELICASE MJ1565-RELATED"/>
    <property type="match status" value="1"/>
</dbReference>
<dbReference type="KEGG" id="cdes:C0J27_03570"/>
<evidence type="ECO:0000313" key="2">
    <source>
        <dbReference type="EMBL" id="AXK60800.1"/>
    </source>
</evidence>
<reference evidence="2 3" key="1">
    <citation type="submission" date="2017-12" db="EMBL/GenBank/DDBJ databases">
        <title>Chromulinavorax destructans is a abundant pathogen of dominant heterotrophic picoflagllates.</title>
        <authorList>
            <person name="Deeg C.M."/>
            <person name="Zimmer M."/>
            <person name="Suttle C.A."/>
        </authorList>
    </citation>
    <scope>NUCLEOTIDE SEQUENCE [LARGE SCALE GENOMIC DNA]</scope>
    <source>
        <strain evidence="2 3">SeV1</strain>
    </source>
</reference>
<dbReference type="SUPFAM" id="SSF52540">
    <property type="entry name" value="P-loop containing nucleoside triphosphate hydrolases"/>
    <property type="match status" value="1"/>
</dbReference>
<dbReference type="InterPro" id="IPR027417">
    <property type="entry name" value="P-loop_NTPase"/>
</dbReference>
<dbReference type="PANTHER" id="PTHR42957:SF1">
    <property type="entry name" value="HELICASE MJ1565-RELATED"/>
    <property type="match status" value="1"/>
</dbReference>
<evidence type="ECO:0000259" key="1">
    <source>
        <dbReference type="Pfam" id="PF01935"/>
    </source>
</evidence>
<dbReference type="InterPro" id="IPR008571">
    <property type="entry name" value="HerA-like"/>
</dbReference>
<accession>A0A345ZBY3</accession>
<proteinExistence type="predicted"/>